<dbReference type="Proteomes" id="UP000817854">
    <property type="component" value="Unassembled WGS sequence"/>
</dbReference>
<reference evidence="2 3" key="2">
    <citation type="submission" date="2019-05" db="EMBL/GenBank/DDBJ databases">
        <authorList>
            <person name="Lianzixin W."/>
        </authorList>
    </citation>
    <scope>NUCLEOTIDE SEQUENCE [LARGE SCALE GENOMIC DNA]</scope>
    <source>
        <strain evidence="2 3">EC11</strain>
    </source>
</reference>
<dbReference type="PROSITE" id="PS51257">
    <property type="entry name" value="PROKAR_LIPOPROTEIN"/>
    <property type="match status" value="1"/>
</dbReference>
<protein>
    <recommendedName>
        <fullName evidence="4">Lipocalin-like domain-containing protein</fullName>
    </recommendedName>
</protein>
<dbReference type="EMBL" id="VEVQ02000001">
    <property type="protein sequence ID" value="NHN24501.1"/>
    <property type="molecule type" value="Genomic_DNA"/>
</dbReference>
<evidence type="ECO:0000313" key="3">
    <source>
        <dbReference type="Proteomes" id="UP000817854"/>
    </source>
</evidence>
<name>A0ABX0ILP3_9FLAO</name>
<evidence type="ECO:0008006" key="4">
    <source>
        <dbReference type="Google" id="ProtNLM"/>
    </source>
</evidence>
<keyword evidence="3" id="KW-1185">Reference proteome</keyword>
<keyword evidence="1" id="KW-0732">Signal</keyword>
<evidence type="ECO:0000313" key="2">
    <source>
        <dbReference type="EMBL" id="NHN24501.1"/>
    </source>
</evidence>
<reference evidence="3" key="1">
    <citation type="submission" date="2019-05" db="EMBL/GenBank/DDBJ databases">
        <title>Flavobacterium profundi sp. nov., isolated from a deep-sea seamount.</title>
        <authorList>
            <person name="Zhang D.-C."/>
        </authorList>
    </citation>
    <scope>NUCLEOTIDE SEQUENCE [LARGE SCALE GENOMIC DNA]</scope>
    <source>
        <strain evidence="3">EC11</strain>
    </source>
</reference>
<gene>
    <name evidence="2" type="ORF">FIA58_002330</name>
</gene>
<accession>A0ABX0ILP3</accession>
<evidence type="ECO:0000256" key="1">
    <source>
        <dbReference type="SAM" id="SignalP"/>
    </source>
</evidence>
<proteinExistence type="predicted"/>
<dbReference type="RefSeq" id="WP_140959625.1">
    <property type="nucleotide sequence ID" value="NZ_VEVQ02000001.1"/>
</dbReference>
<comment type="caution">
    <text evidence="2">The sequence shown here is derived from an EMBL/GenBank/DDBJ whole genome shotgun (WGS) entry which is preliminary data.</text>
</comment>
<organism evidence="2 3">
    <name type="scientific">Flavobacterium jejuense</name>
    <dbReference type="NCBI Taxonomy" id="1544455"/>
    <lineage>
        <taxon>Bacteria</taxon>
        <taxon>Pseudomonadati</taxon>
        <taxon>Bacteroidota</taxon>
        <taxon>Flavobacteriia</taxon>
        <taxon>Flavobacteriales</taxon>
        <taxon>Flavobacteriaceae</taxon>
        <taxon>Flavobacterium</taxon>
    </lineage>
</organism>
<reference evidence="2 3" key="3">
    <citation type="submission" date="2020-02" db="EMBL/GenBank/DDBJ databases">
        <title>Flavobacterium profundi sp. nov., isolated from a deep-sea seamount.</title>
        <authorList>
            <person name="Zhang D.-C."/>
        </authorList>
    </citation>
    <scope>NUCLEOTIDE SEQUENCE [LARGE SCALE GENOMIC DNA]</scope>
    <source>
        <strain evidence="2 3">EC11</strain>
    </source>
</reference>
<feature type="signal peptide" evidence="1">
    <location>
        <begin position="1"/>
        <end position="23"/>
    </location>
</feature>
<sequence>MGTRYICLWVTTILMSCQTPTQAQMEGIYIGDIDGASITLTLKKVTATSYEGSMQDEQQNYVVTAQVDDNCLHGNAVENDLHITLLLSGCLQKNQIEMGFDFSNLGVTEIKKVLFIKQTSATSSNTNQPKKNAGTDRDQALVGVWKQEQLYSSGSGDAFFGGSVTQKVVFYPDGSIADGGSQATMSGSDYSGNSTSGYVGKAAGVSWSTKNKHLYITITQNNQTQTADAGKYYVENGKMLITDQNGNKTLLIKVQ</sequence>
<feature type="chain" id="PRO_5045696259" description="Lipocalin-like domain-containing protein" evidence="1">
    <location>
        <begin position="24"/>
        <end position="255"/>
    </location>
</feature>